<comment type="caution">
    <text evidence="1">The sequence shown here is derived from an EMBL/GenBank/DDBJ whole genome shotgun (WGS) entry which is preliminary data.</text>
</comment>
<gene>
    <name evidence="1" type="ORF">UU12_C0038G0010</name>
</gene>
<evidence type="ECO:0000313" key="2">
    <source>
        <dbReference type="Proteomes" id="UP000034562"/>
    </source>
</evidence>
<organism evidence="1 2">
    <name type="scientific">Candidatus Woesebacteria bacterium GW2011_GWA2_40_7b</name>
    <dbReference type="NCBI Taxonomy" id="1618563"/>
    <lineage>
        <taxon>Bacteria</taxon>
        <taxon>Candidatus Woeseibacteriota</taxon>
    </lineage>
</organism>
<proteinExistence type="predicted"/>
<reference evidence="1 2" key="1">
    <citation type="journal article" date="2015" name="Nature">
        <title>rRNA introns, odd ribosomes, and small enigmatic genomes across a large radiation of phyla.</title>
        <authorList>
            <person name="Brown C.T."/>
            <person name="Hug L.A."/>
            <person name="Thomas B.C."/>
            <person name="Sharon I."/>
            <person name="Castelle C.J."/>
            <person name="Singh A."/>
            <person name="Wilkins M.J."/>
            <person name="Williams K.H."/>
            <person name="Banfield J.F."/>
        </authorList>
    </citation>
    <scope>NUCLEOTIDE SEQUENCE [LARGE SCALE GENOMIC DNA]</scope>
</reference>
<name>A0A0G0SY54_9BACT</name>
<accession>A0A0G0SY54</accession>
<dbReference type="EMBL" id="LBZK01000038">
    <property type="protein sequence ID" value="KKR69733.1"/>
    <property type="molecule type" value="Genomic_DNA"/>
</dbReference>
<sequence length="167" mass="19612">MLGADVDIEFDILGSIFKTWQKVYEFRLRWIWRKDIYLKSRLSFDFLKYALKHLPNGSFVIFDFDTTDQKFVQFANLGGNILMNIPVWFTNEFYNRKLELKNILSDSGIKKASITEEKYGKDKLDIKVSFGNHHIKAAEVALLICKEIFGINEPCVFDYKTHNLARK</sequence>
<protein>
    <submittedName>
        <fullName evidence="1">Uncharacterized protein</fullName>
    </submittedName>
</protein>
<evidence type="ECO:0000313" key="1">
    <source>
        <dbReference type="EMBL" id="KKR69733.1"/>
    </source>
</evidence>
<dbReference type="AlphaFoldDB" id="A0A0G0SY54"/>
<dbReference type="Proteomes" id="UP000034562">
    <property type="component" value="Unassembled WGS sequence"/>
</dbReference>
<dbReference type="STRING" id="1618563.UU12_C0038G0010"/>